<evidence type="ECO:0000313" key="7">
    <source>
        <dbReference type="EMBL" id="ULT97413.1"/>
    </source>
</evidence>
<organism evidence="7 8">
    <name type="scientific">Caenorhabditis briggsae</name>
    <dbReference type="NCBI Taxonomy" id="6238"/>
    <lineage>
        <taxon>Eukaryota</taxon>
        <taxon>Metazoa</taxon>
        <taxon>Ecdysozoa</taxon>
        <taxon>Nematoda</taxon>
        <taxon>Chromadorea</taxon>
        <taxon>Rhabditida</taxon>
        <taxon>Rhabditina</taxon>
        <taxon>Rhabditomorpha</taxon>
        <taxon>Rhabditoidea</taxon>
        <taxon>Rhabditidae</taxon>
        <taxon>Peloderinae</taxon>
        <taxon>Caenorhabditis</taxon>
    </lineage>
</organism>
<dbReference type="InterPro" id="IPR013057">
    <property type="entry name" value="AA_transpt_TM"/>
</dbReference>
<dbReference type="Pfam" id="PF01490">
    <property type="entry name" value="Aa_trans"/>
    <property type="match status" value="1"/>
</dbReference>
<sequence>MENGYSWWIAVIFTFGETAGSGLVALPNAMLSLGLVGGVITLIIMCLIPFYTATLLGNNWIIMKTRWSEYTEHCRNPYPEMAQKAMGDWMGHITSFCTYLTIFGGTAVFSLLAAKTLSEILNGFGIPATMCTTLMAVGIILWPFVMLKSPMHFWQVSIVATVSTVTAVALIMFGYFLDVKGCQQHSTYPEFSPAAASNSLATIIFAYGGHPCIPTIVHDMKTPQHFFRTFLLSYIGLFLLYTPVSLLGFWIYGDSVSDSIISSIQNETLRRGISILIAIHVFFSVLIIANPLLQSSEQVFGIKQEFGIGRFVIRTIAFWIIIFSAATVPNFGVVVNLVGGSTLPLLVLIFPPLFAMFLEVKQKLEDDGSKEEFGWTAIWKYHPKPRLALDIFIYALGFYVMFHSTYHSIYSIFFSENPPTRSCFTTWFTSSEFGQNMTSTSSNSHSTHFQCCGAYRNISLNEGTDLLKEKQNRFGKTMGTNGGNSEKFRKHMSANSWKVCGRQKSTTVLPSMVIAQNLDEIDVQDVKMTTSMDEKGITRQYCVTWIDLEKNKKTSDEDDDREFVGLKTTSSMAKVHEGMKTGKIQCDGPCGKVVNLGDVAQFGCDHVICDKCRRSQKSTALFDGSPGCCHMDCIERATHDRQKLRSGRRLDSMASSISLRSNEGPWEVLHVHVCIVKRWSSHVYRTQLDYEFPSQTRVAELTKTLHAYETSIANGNSYYSIRKPRGMEDLQPLSLKDTNLRFYHLPGYKPLRSGKLYVLVVGTGVQLY</sequence>
<evidence type="ECO:0000256" key="4">
    <source>
        <dbReference type="ARBA" id="ARBA00023136"/>
    </source>
</evidence>
<dbReference type="AlphaFoldDB" id="A0AAE9AJ21"/>
<comment type="subcellular location">
    <subcellularLocation>
        <location evidence="1">Membrane</location>
    </subcellularLocation>
</comment>
<dbReference type="Proteomes" id="UP000827892">
    <property type="component" value="Chromosome IV"/>
</dbReference>
<feature type="transmembrane region" description="Helical" evidence="5">
    <location>
        <begin position="89"/>
        <end position="112"/>
    </location>
</feature>
<evidence type="ECO:0000256" key="5">
    <source>
        <dbReference type="SAM" id="Phobius"/>
    </source>
</evidence>
<keyword evidence="3 5" id="KW-1133">Transmembrane helix</keyword>
<feature type="transmembrane region" description="Helical" evidence="5">
    <location>
        <begin position="387"/>
        <end position="406"/>
    </location>
</feature>
<feature type="transmembrane region" description="Helical" evidence="5">
    <location>
        <begin position="6"/>
        <end position="26"/>
    </location>
</feature>
<evidence type="ECO:0000256" key="3">
    <source>
        <dbReference type="ARBA" id="ARBA00022989"/>
    </source>
</evidence>
<accession>A0AAE9AJ21</accession>
<protein>
    <recommendedName>
        <fullName evidence="6">Amino acid transporter transmembrane domain-containing protein</fullName>
    </recommendedName>
</protein>
<feature type="transmembrane region" description="Helical" evidence="5">
    <location>
        <begin position="311"/>
        <end position="331"/>
    </location>
</feature>
<evidence type="ECO:0000256" key="2">
    <source>
        <dbReference type="ARBA" id="ARBA00022692"/>
    </source>
</evidence>
<evidence type="ECO:0000259" key="6">
    <source>
        <dbReference type="Pfam" id="PF01490"/>
    </source>
</evidence>
<evidence type="ECO:0000256" key="1">
    <source>
        <dbReference type="ARBA" id="ARBA00004370"/>
    </source>
</evidence>
<dbReference type="PANTHER" id="PTHR31430:SF4">
    <property type="entry name" value="RING-TYPE DOMAIN-CONTAINING PROTEIN"/>
    <property type="match status" value="1"/>
</dbReference>
<dbReference type="EMBL" id="CP090894">
    <property type="protein sequence ID" value="ULT97413.1"/>
    <property type="molecule type" value="Genomic_DNA"/>
</dbReference>
<dbReference type="PANTHER" id="PTHR31430">
    <property type="entry name" value="PROTEIN CBG22332-RELATED"/>
    <property type="match status" value="1"/>
</dbReference>
<keyword evidence="2 5" id="KW-0812">Transmembrane</keyword>
<dbReference type="Gene3D" id="1.20.1740.10">
    <property type="entry name" value="Amino acid/polyamine transporter I"/>
    <property type="match status" value="1"/>
</dbReference>
<name>A0AAE9AJ21_CAEBR</name>
<keyword evidence="4 5" id="KW-0472">Membrane</keyword>
<evidence type="ECO:0000313" key="8">
    <source>
        <dbReference type="Proteomes" id="UP000827892"/>
    </source>
</evidence>
<feature type="transmembrane region" description="Helical" evidence="5">
    <location>
        <begin position="33"/>
        <end position="53"/>
    </location>
</feature>
<dbReference type="GO" id="GO:0016020">
    <property type="term" value="C:membrane"/>
    <property type="evidence" value="ECO:0007669"/>
    <property type="project" value="UniProtKB-SubCell"/>
</dbReference>
<feature type="domain" description="Amino acid transporter transmembrane" evidence="6">
    <location>
        <begin position="5"/>
        <end position="361"/>
    </location>
</feature>
<gene>
    <name evidence="7" type="ORF">L3Y34_005314</name>
</gene>
<proteinExistence type="predicted"/>
<dbReference type="FunFam" id="1.20.1740.10:FF:000052">
    <property type="entry name" value="Lysine histidine transporter-like 3"/>
    <property type="match status" value="1"/>
</dbReference>
<feature type="transmembrane region" description="Helical" evidence="5">
    <location>
        <begin position="337"/>
        <end position="358"/>
    </location>
</feature>
<feature type="transmembrane region" description="Helical" evidence="5">
    <location>
        <begin position="230"/>
        <end position="252"/>
    </location>
</feature>
<feature type="transmembrane region" description="Helical" evidence="5">
    <location>
        <begin position="124"/>
        <end position="147"/>
    </location>
</feature>
<feature type="transmembrane region" description="Helical" evidence="5">
    <location>
        <begin position="272"/>
        <end position="290"/>
    </location>
</feature>
<feature type="transmembrane region" description="Helical" evidence="5">
    <location>
        <begin position="153"/>
        <end position="177"/>
    </location>
</feature>
<reference evidence="7 8" key="1">
    <citation type="submission" date="2022-05" db="EMBL/GenBank/DDBJ databases">
        <title>Chromosome-level reference genomes for two strains of Caenorhabditis briggsae: an improved platform for comparative genomics.</title>
        <authorList>
            <person name="Stevens L."/>
            <person name="Andersen E.C."/>
        </authorList>
    </citation>
    <scope>NUCLEOTIDE SEQUENCE [LARGE SCALE GENOMIC DNA]</scope>
    <source>
        <strain evidence="7">QX1410_ONT</strain>
        <tissue evidence="7">Whole-organism</tissue>
    </source>
</reference>